<proteinExistence type="predicted"/>
<evidence type="ECO:0008006" key="3">
    <source>
        <dbReference type="Google" id="ProtNLM"/>
    </source>
</evidence>
<gene>
    <name evidence="1" type="ORF">EJP82_23745</name>
</gene>
<sequence>MFCGIEGRVSCPSSDSPSNLSDETLQLYTRSIPSCEVVEFRQSGHMIPDDEQEKYIAEVNLFLEKISSEVRAT</sequence>
<keyword evidence="2" id="KW-1185">Reference proteome</keyword>
<dbReference type="AlphaFoldDB" id="A0A433Y1F1"/>
<dbReference type="Proteomes" id="UP000279446">
    <property type="component" value="Unassembled WGS sequence"/>
</dbReference>
<organism evidence="1 2">
    <name type="scientific">Paenibacillus anaericanus</name>
    <dbReference type="NCBI Taxonomy" id="170367"/>
    <lineage>
        <taxon>Bacteria</taxon>
        <taxon>Bacillati</taxon>
        <taxon>Bacillota</taxon>
        <taxon>Bacilli</taxon>
        <taxon>Bacillales</taxon>
        <taxon>Paenibacillaceae</taxon>
        <taxon>Paenibacillus</taxon>
    </lineage>
</organism>
<comment type="caution">
    <text evidence="1">The sequence shown here is derived from an EMBL/GenBank/DDBJ whole genome shotgun (WGS) entry which is preliminary data.</text>
</comment>
<dbReference type="EMBL" id="RZNY01000031">
    <property type="protein sequence ID" value="RUT41416.1"/>
    <property type="molecule type" value="Genomic_DNA"/>
</dbReference>
<evidence type="ECO:0000313" key="1">
    <source>
        <dbReference type="EMBL" id="RUT41416.1"/>
    </source>
</evidence>
<reference evidence="1 2" key="1">
    <citation type="submission" date="2018-12" db="EMBL/GenBank/DDBJ databases">
        <authorList>
            <person name="Sun L."/>
            <person name="Chen Z."/>
        </authorList>
    </citation>
    <scope>NUCLEOTIDE SEQUENCE [LARGE SCALE GENOMIC DNA]</scope>
    <source>
        <strain evidence="1 2">DSM 15890</strain>
    </source>
</reference>
<accession>A0A433Y1F1</accession>
<evidence type="ECO:0000313" key="2">
    <source>
        <dbReference type="Proteomes" id="UP000279446"/>
    </source>
</evidence>
<protein>
    <recommendedName>
        <fullName evidence="3">Alpha/beta hydrolase</fullName>
    </recommendedName>
</protein>
<name>A0A433Y1F1_9BACL</name>
<dbReference type="OrthoDB" id="2645723at2"/>